<dbReference type="InterPro" id="IPR058210">
    <property type="entry name" value="SACS/Nov_dom"/>
</dbReference>
<dbReference type="PANTHER" id="PTHR32387:SF0">
    <property type="entry name" value="PROTEIN NO VEIN"/>
    <property type="match status" value="1"/>
</dbReference>
<dbReference type="PANTHER" id="PTHR32387">
    <property type="entry name" value="WU:FJ29H11"/>
    <property type="match status" value="1"/>
</dbReference>
<feature type="domain" description="Sacsin/Nov" evidence="1">
    <location>
        <begin position="167"/>
        <end position="245"/>
    </location>
</feature>
<reference evidence="3" key="1">
    <citation type="submission" date="2016-10" db="EMBL/GenBank/DDBJ databases">
        <authorList>
            <person name="Varghese N."/>
            <person name="Submissions S."/>
        </authorList>
    </citation>
    <scope>NUCLEOTIDE SEQUENCE [LARGE SCALE GENOMIC DNA]</scope>
    <source>
        <strain evidence="3">IBRC-M 10761</strain>
    </source>
</reference>
<organism evidence="2 3">
    <name type="scientific">Cyclobacterium xiamenense</name>
    <dbReference type="NCBI Taxonomy" id="1297121"/>
    <lineage>
        <taxon>Bacteria</taxon>
        <taxon>Pseudomonadati</taxon>
        <taxon>Bacteroidota</taxon>
        <taxon>Cytophagia</taxon>
        <taxon>Cytophagales</taxon>
        <taxon>Cyclobacteriaceae</taxon>
        <taxon>Cyclobacterium</taxon>
    </lineage>
</organism>
<accession>A0A1H6VGF2</accession>
<evidence type="ECO:0000313" key="2">
    <source>
        <dbReference type="EMBL" id="SEJ03658.1"/>
    </source>
</evidence>
<dbReference type="InterPro" id="IPR036890">
    <property type="entry name" value="HATPase_C_sf"/>
</dbReference>
<protein>
    <recommendedName>
        <fullName evidence="1">Sacsin/Nov domain-containing protein</fullName>
    </recommendedName>
</protein>
<name>A0A1H6VGF2_9BACT</name>
<proteinExistence type="predicted"/>
<keyword evidence="3" id="KW-1185">Reference proteome</keyword>
<dbReference type="RefSeq" id="WP_092170458.1">
    <property type="nucleotide sequence ID" value="NZ_FNZH01000002.1"/>
</dbReference>
<evidence type="ECO:0000313" key="3">
    <source>
        <dbReference type="Proteomes" id="UP000199403"/>
    </source>
</evidence>
<dbReference type="STRING" id="1416801.SAMN05192553_10258"/>
<sequence>MTDFTEKLKKYWKSESLSFIATFTRFKTKEGFFNDFINPISLKTLFYPEFDGLDIENKKVSFYLPNALNLKDGNYYKVDLAYSEKAKKKNNPYSLIVQGTTILDQEVIKNHINGSINEDLLKNVFEIKSIQEKDAAKEHIRLRFERLNNPEANKIIANLMREIGKGMYSSKQRMIFELLQNADDAPGKEKVEFHIDVNGDYFFVMHDGAPFSKDDVDAITSAAESTKRKDKKKTGYKGIGFKSVFTDSEEVWLKSGGYQFAFIRNSDLFRNFETFYFGSSDYQEFPQLIERHRKKYQKDIVTYNSLTDIPWQVIPIWQDSLPNEFDDSNFSDFDNPVQFALKVGSSNIYSEDGYLNAIENIVKKPEFLLFLRNTSKFRSPKNRVTVTRFDEGHKIKIEKTRVEYVGKQAVQNSSNKEYLKEIYSDIQVNNDAFQNLNIGLKKIVEKNDLNEDTYYFIGADGNKIETIPPKLASANETEISFGLTLVDDKIASEQEYKDGLPKYSSLFTYLPMEDTRFQLPFLVNADFVPSSDRQRIQGDNLWNKYIMIKVAEKHVETLALFASRFQNQPEQIETYLSILLKTPLPDDDTAQHIIESYNERYQESLSITKIVVNDKNELQLLSETILDTSGLTELFGNDIFYQILSTEKRLTHSNLENKYLIEYSYLNVESIDLEELAGSFTAEVCELLGNAIASQKLYEDPRLMKWLNQLVKYIPSLFSKIPFIVHNNSLFSIEKLIEETDAWIINDNTRKYEKLIKALGYHAINLDLDKYSNIKDHLHKLNGYLNDRHIAYERIASNELLGHLEVNYKVELIDFLQNSEFMLGIGETKYFGELALFVDESDTARPLQQLLSHEFDMPIISLQSYRVAQQEYNAMPLHLKNALISRKAIFKSFILNPILFANWSSTYNSKNIENYITDLQQIFSWVDNPDDISASEWASIPWLFIDDSQRFTTADQVYWSSAFNTLSSDKYNYIKSIFHESELKLLPMQQCGALIKAFKLKTDNGSGINWQLTKTLQLMEANTLLDWLEMDGDSNDFFEKYTITSQTASTYDIQEIGNVNIYDPSNFDFDNYIQSNEDLRNHFYQLDIKLCSENRFKIGLLQGERLLKAIINSGFYDQSLAIFLPRNITVELIHEFVSNLPELSLKTDLEYDNGTPEHFILNSLIKQVDNINEIPSEINQTIENLRSKITINDTPLSNYNISDKVTFGIKENRKVLSLSGILEEFQGDSDELENVKEAFVHITQKEKLRKLIFRTRQLTPAEIHTKIESENNPYYTVSQVVFQILDNMNGGNRQWNKPHFDDYFERHGDSDQLQNSYKEFFNQIYDLQLTELGGFHFHGFDLSKTVFKGFAIDSELIPSWLNEWALQEESKRFSFLSSLGYHSAESPIVNLRKAMVSNSYNEDTAVRYLEECKSNMQILWNTIVWLSDYNSDIITRNIGLIQRINNSIKFQPNAIQKITIPVLNIIKSDGLRYYLLKPMEISQELKHLSIQADFSNTIFSAINDGSNVIIDESIGNLTSYFTINDIEIVEHVDELKLRNNSKPWEEAFYQKWEYAEDYSIFIYEGQEIPYFREYDGIRINEFTSDLKVFYQGEYYVSQLLKSDILNNLPSEFPHEKLELLKNWHYKTLQNESLLDEDSFEYKEDIDRLIQNRLGISEEDQKRESGNAKTHAVYFLDENGYDVSQVNNAGSALTNIVDPNGNHISCIVRSAKGGLLYLDKEHWDMLEDNAIYLVVIYPGNSPRLFKHRLELLEEELAENVLFRIPNNKLTDEIDGVFDTLESESHLILVTSEKMKESLFSKLKKGKANSKENNSAVAGDNFSFE</sequence>
<dbReference type="Pfam" id="PF25794">
    <property type="entry name" value="SACS"/>
    <property type="match status" value="1"/>
</dbReference>
<dbReference type="EMBL" id="FNZH01000002">
    <property type="protein sequence ID" value="SEJ03658.1"/>
    <property type="molecule type" value="Genomic_DNA"/>
</dbReference>
<dbReference type="Proteomes" id="UP000199403">
    <property type="component" value="Unassembled WGS sequence"/>
</dbReference>
<dbReference type="InterPro" id="IPR052957">
    <property type="entry name" value="Auxin_embryo_med"/>
</dbReference>
<dbReference type="Gene3D" id="3.30.565.10">
    <property type="entry name" value="Histidine kinase-like ATPase, C-terminal domain"/>
    <property type="match status" value="1"/>
</dbReference>
<evidence type="ECO:0000259" key="1">
    <source>
        <dbReference type="Pfam" id="PF25794"/>
    </source>
</evidence>
<dbReference type="SUPFAM" id="SSF55874">
    <property type="entry name" value="ATPase domain of HSP90 chaperone/DNA topoisomerase II/histidine kinase"/>
    <property type="match status" value="1"/>
</dbReference>
<dbReference type="OrthoDB" id="1062081at2"/>
<dbReference type="NCBIfam" id="NF047352">
    <property type="entry name" value="P_loop_sacsin"/>
    <property type="match status" value="1"/>
</dbReference>
<gene>
    <name evidence="2" type="ORF">SAMN05192553_10258</name>
</gene>